<dbReference type="Pfam" id="PF08549">
    <property type="entry name" value="SWI-SNF_Ssr4_N"/>
    <property type="match status" value="1"/>
</dbReference>
<dbReference type="VEuPathDB" id="FungiDB:SJAG_03576"/>
<dbReference type="GeneID" id="7048835"/>
<dbReference type="EMBL" id="KE651167">
    <property type="protein sequence ID" value="EEB08421.2"/>
    <property type="molecule type" value="Genomic_DNA"/>
</dbReference>
<feature type="domain" description="SWI/SNF and RSC complexes subunit Ssr4 N-terminal" evidence="2">
    <location>
        <begin position="13"/>
        <end position="153"/>
    </location>
</feature>
<feature type="region of interest" description="Disordered" evidence="1">
    <location>
        <begin position="428"/>
        <end position="514"/>
    </location>
</feature>
<feature type="compositionally biased region" description="Low complexity" evidence="1">
    <location>
        <begin position="250"/>
        <end position="265"/>
    </location>
</feature>
<feature type="compositionally biased region" description="Low complexity" evidence="1">
    <location>
        <begin position="483"/>
        <end position="508"/>
    </location>
</feature>
<accession>B6K4L4</accession>
<dbReference type="GO" id="GO:0016514">
    <property type="term" value="C:SWI/SNF complex"/>
    <property type="evidence" value="ECO:0007669"/>
    <property type="project" value="EnsemblFungi"/>
</dbReference>
<protein>
    <submittedName>
        <fullName evidence="4">SWI/SNF and RSC complex subunit Ssr4</fullName>
    </submittedName>
</protein>
<gene>
    <name evidence="5" type="primary">ssr4</name>
    <name evidence="4" type="ORF">SJAG_03576</name>
</gene>
<feature type="region of interest" description="Disordered" evidence="1">
    <location>
        <begin position="228"/>
        <end position="265"/>
    </location>
</feature>
<dbReference type="STRING" id="402676.B6K4L4"/>
<dbReference type="RefSeq" id="XP_002174714.2">
    <property type="nucleotide sequence ID" value="XM_002174678.2"/>
</dbReference>
<evidence type="ECO:0000259" key="2">
    <source>
        <dbReference type="Pfam" id="PF08549"/>
    </source>
</evidence>
<dbReference type="JaponicusDB" id="SJAG_03576">
    <property type="gene designation" value="ssr4"/>
</dbReference>
<sequence>MTSVTASHALNAIPAEFRSQVWCKANVQYPPTLQLPAAAIVEILTKVAQAIHQIPFSWSLIDQPPDGSIFLLWHPATMPCPPDGMHFLSPEKVYQLQANGKTLEVHETRHGFFPLTESQTLHTRRRYRLLGTGLDHMWLNHYVRGKDSDVVKATLAASRPPQLRRYPLPVIASPPFLLVDPKQVALAQAQAHAQAQAQAQAQVQAQVQAHAAQAAHQVGMDRNAAAMSSLAQQHPHPHHPSHQPTPTPPQQQQQQAAAAAVAAMNMRRASATPAASAAAATAAAMEEAEVEQGDLMDVLTPRQISLSRYVRHHEWMEQVLVTLQAASDIEPPSLWAELKTPEELEQMCSRMDEQLSEYRERQKEKFAELEHADELTAYLKAVGEVRDEQALRELQTKVEEFVNKKVVLEERCIARPVATLSEIEMAADTTQPTTNEEKQQQQPDDLPTAAPPADDVPMQEAGDAHVTADVAATPATNVPLPDASAVPTAAAASASASAPSAASTPTPSHSLGSL</sequence>
<dbReference type="AlphaFoldDB" id="B6K4L4"/>
<feature type="compositionally biased region" description="Low complexity" evidence="1">
    <location>
        <begin position="440"/>
        <end position="455"/>
    </location>
</feature>
<dbReference type="HOGENOM" id="CLU_040576_0_0_1"/>
<evidence type="ECO:0000313" key="6">
    <source>
        <dbReference type="Proteomes" id="UP000001744"/>
    </source>
</evidence>
<proteinExistence type="predicted"/>
<dbReference type="InterPro" id="IPR046464">
    <property type="entry name" value="SWI-SNF_Ssr4_C"/>
</dbReference>
<organism evidence="4 6">
    <name type="scientific">Schizosaccharomyces japonicus (strain yFS275 / FY16936)</name>
    <name type="common">Fission yeast</name>
    <dbReference type="NCBI Taxonomy" id="402676"/>
    <lineage>
        <taxon>Eukaryota</taxon>
        <taxon>Fungi</taxon>
        <taxon>Dikarya</taxon>
        <taxon>Ascomycota</taxon>
        <taxon>Taphrinomycotina</taxon>
        <taxon>Schizosaccharomycetes</taxon>
        <taxon>Schizosaccharomycetales</taxon>
        <taxon>Schizosaccharomycetaceae</taxon>
        <taxon>Schizosaccharomyces</taxon>
    </lineage>
</organism>
<feature type="domain" description="SWI/SNF and RSC complexes subunit Ssr4 C-terminal" evidence="3">
    <location>
        <begin position="286"/>
        <end position="353"/>
    </location>
</feature>
<keyword evidence="6" id="KW-1185">Reference proteome</keyword>
<name>B6K4L4_SCHJY</name>
<evidence type="ECO:0000256" key="1">
    <source>
        <dbReference type="SAM" id="MobiDB-lite"/>
    </source>
</evidence>
<evidence type="ECO:0000313" key="4">
    <source>
        <dbReference type="EMBL" id="EEB08421.2"/>
    </source>
</evidence>
<dbReference type="GO" id="GO:0016586">
    <property type="term" value="C:RSC-type complex"/>
    <property type="evidence" value="ECO:0007669"/>
    <property type="project" value="EnsemblFungi"/>
</dbReference>
<evidence type="ECO:0000313" key="5">
    <source>
        <dbReference type="JaponicusDB" id="SJAG_03576"/>
    </source>
</evidence>
<dbReference type="eggNOG" id="ENOG502S04K">
    <property type="taxonomic scope" value="Eukaryota"/>
</dbReference>
<dbReference type="Proteomes" id="UP000001744">
    <property type="component" value="Unassembled WGS sequence"/>
</dbReference>
<dbReference type="GO" id="GO:0006338">
    <property type="term" value="P:chromatin remodeling"/>
    <property type="evidence" value="ECO:0007669"/>
    <property type="project" value="InterPro"/>
</dbReference>
<reference evidence="4 6" key="1">
    <citation type="journal article" date="2011" name="Science">
        <title>Comparative functional genomics of the fission yeasts.</title>
        <authorList>
            <person name="Rhind N."/>
            <person name="Chen Z."/>
            <person name="Yassour M."/>
            <person name="Thompson D.A."/>
            <person name="Haas B.J."/>
            <person name="Habib N."/>
            <person name="Wapinski I."/>
            <person name="Roy S."/>
            <person name="Lin M.F."/>
            <person name="Heiman D.I."/>
            <person name="Young S.K."/>
            <person name="Furuya K."/>
            <person name="Guo Y."/>
            <person name="Pidoux A."/>
            <person name="Chen H.M."/>
            <person name="Robbertse B."/>
            <person name="Goldberg J.M."/>
            <person name="Aoki K."/>
            <person name="Bayne E.H."/>
            <person name="Berlin A.M."/>
            <person name="Desjardins C.A."/>
            <person name="Dobbs E."/>
            <person name="Dukaj L."/>
            <person name="Fan L."/>
            <person name="FitzGerald M.G."/>
            <person name="French C."/>
            <person name="Gujja S."/>
            <person name="Hansen K."/>
            <person name="Keifenheim D."/>
            <person name="Levin J.Z."/>
            <person name="Mosher R.A."/>
            <person name="Mueller C.A."/>
            <person name="Pfiffner J."/>
            <person name="Priest M."/>
            <person name="Russ C."/>
            <person name="Smialowska A."/>
            <person name="Swoboda P."/>
            <person name="Sykes S.M."/>
            <person name="Vaughn M."/>
            <person name="Vengrova S."/>
            <person name="Yoder R."/>
            <person name="Zeng Q."/>
            <person name="Allshire R."/>
            <person name="Baulcombe D."/>
            <person name="Birren B.W."/>
            <person name="Brown W."/>
            <person name="Ekwall K."/>
            <person name="Kellis M."/>
            <person name="Leatherwood J."/>
            <person name="Levin H."/>
            <person name="Margalit H."/>
            <person name="Martienssen R."/>
            <person name="Nieduszynski C.A."/>
            <person name="Spatafora J.W."/>
            <person name="Friedman N."/>
            <person name="Dalgaard J.Z."/>
            <person name="Baumann P."/>
            <person name="Niki H."/>
            <person name="Regev A."/>
            <person name="Nusbaum C."/>
        </authorList>
    </citation>
    <scope>NUCLEOTIDE SEQUENCE [LARGE SCALE GENOMIC DNA]</scope>
    <source>
        <strain evidence="6">yFS275 / FY16936</strain>
    </source>
</reference>
<dbReference type="Pfam" id="PF20497">
    <property type="entry name" value="SWI-SNF_Ssr4_C"/>
    <property type="match status" value="1"/>
</dbReference>
<evidence type="ECO:0000259" key="3">
    <source>
        <dbReference type="Pfam" id="PF20497"/>
    </source>
</evidence>
<dbReference type="InterPro" id="IPR013859">
    <property type="entry name" value="Ssr4_N"/>
</dbReference>
<dbReference type="OrthoDB" id="5321006at2759"/>
<dbReference type="OMA" id="QICTARF"/>